<keyword evidence="2" id="KW-1185">Reference proteome</keyword>
<accession>A0AAQ3KSB5</accession>
<dbReference type="AlphaFoldDB" id="A0AAQ3KSB5"/>
<dbReference type="Proteomes" id="UP001327560">
    <property type="component" value="Chromosome 6"/>
</dbReference>
<proteinExistence type="predicted"/>
<sequence>MSTAKSCLGSMWRKTEGQMTGADSSSRSFLSFARRSFVWEEVGLVGARYEITKYINATPNISIPTPSGSNSCSGRWIGYVVVATNNEVRGATWW</sequence>
<organism evidence="1 2">
    <name type="scientific">Canna indica</name>
    <name type="common">Indian-shot</name>
    <dbReference type="NCBI Taxonomy" id="4628"/>
    <lineage>
        <taxon>Eukaryota</taxon>
        <taxon>Viridiplantae</taxon>
        <taxon>Streptophyta</taxon>
        <taxon>Embryophyta</taxon>
        <taxon>Tracheophyta</taxon>
        <taxon>Spermatophyta</taxon>
        <taxon>Magnoliopsida</taxon>
        <taxon>Liliopsida</taxon>
        <taxon>Zingiberales</taxon>
        <taxon>Cannaceae</taxon>
        <taxon>Canna</taxon>
    </lineage>
</organism>
<name>A0AAQ3KSB5_9LILI</name>
<protein>
    <submittedName>
        <fullName evidence="1">Phospholipase A1-Ialpha2, chloroplastic-like</fullName>
    </submittedName>
</protein>
<evidence type="ECO:0000313" key="1">
    <source>
        <dbReference type="EMBL" id="WOL11186.1"/>
    </source>
</evidence>
<reference evidence="1 2" key="1">
    <citation type="submission" date="2023-10" db="EMBL/GenBank/DDBJ databases">
        <title>Chromosome-scale genome assembly provides insights into flower coloration mechanisms of Canna indica.</title>
        <authorList>
            <person name="Li C."/>
        </authorList>
    </citation>
    <scope>NUCLEOTIDE SEQUENCE [LARGE SCALE GENOMIC DNA]</scope>
    <source>
        <tissue evidence="1">Flower</tissue>
    </source>
</reference>
<gene>
    <name evidence="1" type="ORF">Cni_G19948</name>
</gene>
<evidence type="ECO:0000313" key="2">
    <source>
        <dbReference type="Proteomes" id="UP001327560"/>
    </source>
</evidence>
<dbReference type="EMBL" id="CP136895">
    <property type="protein sequence ID" value="WOL11186.1"/>
    <property type="molecule type" value="Genomic_DNA"/>
</dbReference>